<dbReference type="Gene3D" id="3.40.50.720">
    <property type="entry name" value="NAD(P)-binding Rossmann-like Domain"/>
    <property type="match status" value="1"/>
</dbReference>
<dbReference type="GO" id="GO:0016491">
    <property type="term" value="F:oxidoreductase activity"/>
    <property type="evidence" value="ECO:0007669"/>
    <property type="project" value="InterPro"/>
</dbReference>
<dbReference type="AlphaFoldDB" id="A0A7X0FSA4"/>
<keyword evidence="3" id="KW-1185">Reference proteome</keyword>
<dbReference type="Proteomes" id="UP000537775">
    <property type="component" value="Unassembled WGS sequence"/>
</dbReference>
<dbReference type="InterPro" id="IPR020843">
    <property type="entry name" value="ER"/>
</dbReference>
<reference evidence="2 3" key="1">
    <citation type="submission" date="2020-08" db="EMBL/GenBank/DDBJ databases">
        <title>Sequencing the genomes of 1000 actinobacteria strains.</title>
        <authorList>
            <person name="Klenk H.-P."/>
        </authorList>
    </citation>
    <scope>NUCLEOTIDE SEQUENCE [LARGE SCALE GENOMIC DNA]</scope>
    <source>
        <strain evidence="2 3">DSM 12511</strain>
    </source>
</reference>
<proteinExistence type="predicted"/>
<sequence length="324" mass="32997">MKAVTHDRYTDAAGLVLGDVPRPEPGPDRIRIRVEAAALNPFDWHLYRGDPWIMRLQTGLRVREPRGVGADVAGVVDAVGDEVEGVAVGDRVFGTIGRGALAEHALAGPASVATLPDGVSFDAGAAVAMAGMTALQALRETAGLAAGERVLVWGASGGVGHLAVQLARILGASRVDAVCSGRNVELVRGLGADEVFDYTAGATPAGPYDVVLDTVGTASVSALTALLAPGGRVVLVGAVGGGRLLGPLAATMRRAVAARVRGVDHRRMMAKVRADDLTALAGWLSDGSLAPAVQQTFDLGQALEALGLLEAGHVAGKLVVRPAG</sequence>
<dbReference type="RefSeq" id="WP_184751875.1">
    <property type="nucleotide sequence ID" value="NZ_BAAAJR010000001.1"/>
</dbReference>
<dbReference type="CDD" id="cd08267">
    <property type="entry name" value="MDR1"/>
    <property type="match status" value="1"/>
</dbReference>
<dbReference type="PANTHER" id="PTHR44013:SF1">
    <property type="entry name" value="ZINC-TYPE ALCOHOL DEHYDROGENASE-LIKE PROTEIN C16A3.02C"/>
    <property type="match status" value="1"/>
</dbReference>
<dbReference type="SUPFAM" id="SSF51735">
    <property type="entry name" value="NAD(P)-binding Rossmann-fold domains"/>
    <property type="match status" value="1"/>
</dbReference>
<dbReference type="GO" id="GO:0008270">
    <property type="term" value="F:zinc ion binding"/>
    <property type="evidence" value="ECO:0007669"/>
    <property type="project" value="InterPro"/>
</dbReference>
<comment type="caution">
    <text evidence="2">The sequence shown here is derived from an EMBL/GenBank/DDBJ whole genome shotgun (WGS) entry which is preliminary data.</text>
</comment>
<dbReference type="SMART" id="SM00829">
    <property type="entry name" value="PKS_ER"/>
    <property type="match status" value="1"/>
</dbReference>
<dbReference type="InterPro" id="IPR013154">
    <property type="entry name" value="ADH-like_N"/>
</dbReference>
<evidence type="ECO:0000259" key="1">
    <source>
        <dbReference type="SMART" id="SM00829"/>
    </source>
</evidence>
<dbReference type="SUPFAM" id="SSF50129">
    <property type="entry name" value="GroES-like"/>
    <property type="match status" value="1"/>
</dbReference>
<protein>
    <submittedName>
        <fullName evidence="2">NADPH:quinone reductase-like Zn-dependent oxidoreductase</fullName>
    </submittedName>
</protein>
<dbReference type="EMBL" id="JACHML010000001">
    <property type="protein sequence ID" value="MBB6392795.1"/>
    <property type="molecule type" value="Genomic_DNA"/>
</dbReference>
<accession>A0A7X0FSA4</accession>
<dbReference type="Pfam" id="PF13602">
    <property type="entry name" value="ADH_zinc_N_2"/>
    <property type="match status" value="1"/>
</dbReference>
<evidence type="ECO:0000313" key="2">
    <source>
        <dbReference type="EMBL" id="MBB6392795.1"/>
    </source>
</evidence>
<name>A0A7X0FSA4_9MICO</name>
<dbReference type="InterPro" id="IPR011032">
    <property type="entry name" value="GroES-like_sf"/>
</dbReference>
<organism evidence="2 3">
    <name type="scientific">Microbacterium thalassium</name>
    <dbReference type="NCBI Taxonomy" id="362649"/>
    <lineage>
        <taxon>Bacteria</taxon>
        <taxon>Bacillati</taxon>
        <taxon>Actinomycetota</taxon>
        <taxon>Actinomycetes</taxon>
        <taxon>Micrococcales</taxon>
        <taxon>Microbacteriaceae</taxon>
        <taxon>Microbacterium</taxon>
    </lineage>
</organism>
<dbReference type="PROSITE" id="PS01162">
    <property type="entry name" value="QOR_ZETA_CRYSTAL"/>
    <property type="match status" value="1"/>
</dbReference>
<dbReference type="InterPro" id="IPR002364">
    <property type="entry name" value="Quin_OxRdtase/zeta-crystal_CS"/>
</dbReference>
<evidence type="ECO:0000313" key="3">
    <source>
        <dbReference type="Proteomes" id="UP000537775"/>
    </source>
</evidence>
<dbReference type="InterPro" id="IPR052733">
    <property type="entry name" value="Chloroplast_QOR"/>
</dbReference>
<dbReference type="PANTHER" id="PTHR44013">
    <property type="entry name" value="ZINC-TYPE ALCOHOL DEHYDROGENASE-LIKE PROTEIN C16A3.02C"/>
    <property type="match status" value="1"/>
</dbReference>
<feature type="domain" description="Enoyl reductase (ER)" evidence="1">
    <location>
        <begin position="10"/>
        <end position="320"/>
    </location>
</feature>
<gene>
    <name evidence="2" type="ORF">HD594_003108</name>
</gene>
<dbReference type="Gene3D" id="3.90.180.10">
    <property type="entry name" value="Medium-chain alcohol dehydrogenases, catalytic domain"/>
    <property type="match status" value="1"/>
</dbReference>
<dbReference type="Pfam" id="PF08240">
    <property type="entry name" value="ADH_N"/>
    <property type="match status" value="1"/>
</dbReference>
<dbReference type="InterPro" id="IPR036291">
    <property type="entry name" value="NAD(P)-bd_dom_sf"/>
</dbReference>